<comment type="subcellular location">
    <subcellularLocation>
        <location evidence="2">Gas vesicle</location>
    </subcellularLocation>
</comment>
<gene>
    <name evidence="4" type="ORF">ACFQO6_08320</name>
</gene>
<sequence length="246" mass="26481">MTTDVFIYGVVGPEAQVQEGLLGVGDSPVRVILAVGDPIAAVVSDVSTERPPGRKADLLAYGRVLDSLALEGPVAPVRFGSVMDDDLAVIEDLLAPNAEWFGALLADLKGRVQFNLRATYEESTVLAEVVRGDPEIAHLRELTRDLPPDSAYGERVRLGELVARALETKRDADSEMIMDVVSAHVVDVQARPGSGVDHVLKVAVLVDQAHQDDFEHILEGLAEVVHERIHLSLVGPLAPYDFVGDV</sequence>
<keyword evidence="1" id="KW-0304">Gas vesicle</keyword>
<dbReference type="RefSeq" id="WP_255893164.1">
    <property type="nucleotide sequence ID" value="NZ_JAFMZM010000010.1"/>
</dbReference>
<evidence type="ECO:0000256" key="1">
    <source>
        <dbReference type="ARBA" id="ARBA00022987"/>
    </source>
</evidence>
<dbReference type="PANTHER" id="PTHR36852">
    <property type="entry name" value="PROTEIN GVPL 2"/>
    <property type="match status" value="1"/>
</dbReference>
<dbReference type="EMBL" id="JBHTCH010000007">
    <property type="protein sequence ID" value="MFC7360276.1"/>
    <property type="molecule type" value="Genomic_DNA"/>
</dbReference>
<dbReference type="PANTHER" id="PTHR36852:SF1">
    <property type="entry name" value="PROTEIN GVPL 2"/>
    <property type="match status" value="1"/>
</dbReference>
<accession>A0ABW2N5S6</accession>
<dbReference type="Pfam" id="PF06386">
    <property type="entry name" value="GvpL_GvpF"/>
    <property type="match status" value="1"/>
</dbReference>
<reference evidence="5" key="1">
    <citation type="journal article" date="2019" name="Int. J. Syst. Evol. Microbiol.">
        <title>The Global Catalogue of Microorganisms (GCM) 10K type strain sequencing project: providing services to taxonomists for standard genome sequencing and annotation.</title>
        <authorList>
            <consortium name="The Broad Institute Genomics Platform"/>
            <consortium name="The Broad Institute Genome Sequencing Center for Infectious Disease"/>
            <person name="Wu L."/>
            <person name="Ma J."/>
        </authorList>
    </citation>
    <scope>NUCLEOTIDE SEQUENCE [LARGE SCALE GENOMIC DNA]</scope>
    <source>
        <strain evidence="5">FCH27</strain>
    </source>
</reference>
<name>A0ABW2N5S6_9ACTN</name>
<organism evidence="4 5">
    <name type="scientific">Nocardioides astragali</name>
    <dbReference type="NCBI Taxonomy" id="1776736"/>
    <lineage>
        <taxon>Bacteria</taxon>
        <taxon>Bacillati</taxon>
        <taxon>Actinomycetota</taxon>
        <taxon>Actinomycetes</taxon>
        <taxon>Propionibacteriales</taxon>
        <taxon>Nocardioidaceae</taxon>
        <taxon>Nocardioides</taxon>
    </lineage>
</organism>
<proteinExistence type="inferred from homology"/>
<dbReference type="Proteomes" id="UP001596524">
    <property type="component" value="Unassembled WGS sequence"/>
</dbReference>
<evidence type="ECO:0000313" key="5">
    <source>
        <dbReference type="Proteomes" id="UP001596524"/>
    </source>
</evidence>
<evidence type="ECO:0000313" key="4">
    <source>
        <dbReference type="EMBL" id="MFC7360276.1"/>
    </source>
</evidence>
<comment type="caution">
    <text evidence="4">The sequence shown here is derived from an EMBL/GenBank/DDBJ whole genome shotgun (WGS) entry which is preliminary data.</text>
</comment>
<evidence type="ECO:0000256" key="3">
    <source>
        <dbReference type="ARBA" id="ARBA00035643"/>
    </source>
</evidence>
<keyword evidence="5" id="KW-1185">Reference proteome</keyword>
<dbReference type="InterPro" id="IPR009430">
    <property type="entry name" value="GvpL/GvpF"/>
</dbReference>
<protein>
    <submittedName>
        <fullName evidence="4">GvpL/GvpF family gas vesicle protein</fullName>
    </submittedName>
</protein>
<evidence type="ECO:0000256" key="2">
    <source>
        <dbReference type="ARBA" id="ARBA00035108"/>
    </source>
</evidence>
<comment type="similarity">
    <text evidence="3">Belongs to the gas vesicle GvpF/GvpL family.</text>
</comment>